<dbReference type="AlphaFoldDB" id="A0A1G9AG22"/>
<accession>A0A1G9AG22</accession>
<sequence length="200" mass="22045">MCCVVSKTSSAGMASDLLRYLQEARETVLRGLDGLDEYDARRPLTPSGSNILGLVKHLAGIEIGYLGDCVGRPSPICLPWVEDGSIWDDADMWATPEQSRDYLTGLYRQAWEHSDTSITQLGLETPAHVAWWAPDRRDTTVGHLLVRVVAETAQHAGHIDILRESIDGQGGRNHDEYGSQGYWAGYVARIQAAADTYRSS</sequence>
<evidence type="ECO:0000313" key="2">
    <source>
        <dbReference type="Proteomes" id="UP000199213"/>
    </source>
</evidence>
<name>A0A1G9AG22_ACTMZ</name>
<dbReference type="SUPFAM" id="SSF109854">
    <property type="entry name" value="DinB/YfiT-like putative metalloenzymes"/>
    <property type="match status" value="1"/>
</dbReference>
<dbReference type="Pfam" id="PF04978">
    <property type="entry name" value="MST"/>
    <property type="match status" value="1"/>
</dbReference>
<dbReference type="EMBL" id="FNFM01000006">
    <property type="protein sequence ID" value="SDK26312.1"/>
    <property type="molecule type" value="Genomic_DNA"/>
</dbReference>
<dbReference type="Proteomes" id="UP000199213">
    <property type="component" value="Unassembled WGS sequence"/>
</dbReference>
<reference evidence="2" key="1">
    <citation type="submission" date="2016-10" db="EMBL/GenBank/DDBJ databases">
        <authorList>
            <person name="Varghese N."/>
            <person name="Submissions S."/>
        </authorList>
    </citation>
    <scope>NUCLEOTIDE SEQUENCE [LARGE SCALE GENOMIC DNA]</scope>
    <source>
        <strain evidence="2">DSM 45460</strain>
    </source>
</reference>
<dbReference type="InterPro" id="IPR034660">
    <property type="entry name" value="DinB/YfiT-like"/>
</dbReference>
<proteinExistence type="predicted"/>
<keyword evidence="2" id="KW-1185">Reference proteome</keyword>
<protein>
    <recommendedName>
        <fullName evidence="3">DinB superfamily protein</fullName>
    </recommendedName>
</protein>
<evidence type="ECO:0000313" key="1">
    <source>
        <dbReference type="EMBL" id="SDK26312.1"/>
    </source>
</evidence>
<organism evidence="1 2">
    <name type="scientific">Actinopolyspora mzabensis</name>
    <dbReference type="NCBI Taxonomy" id="995066"/>
    <lineage>
        <taxon>Bacteria</taxon>
        <taxon>Bacillati</taxon>
        <taxon>Actinomycetota</taxon>
        <taxon>Actinomycetes</taxon>
        <taxon>Actinopolysporales</taxon>
        <taxon>Actinopolysporaceae</taxon>
        <taxon>Actinopolyspora</taxon>
    </lineage>
</organism>
<dbReference type="InterPro" id="IPR007061">
    <property type="entry name" value="MST-like"/>
</dbReference>
<dbReference type="Gene3D" id="1.20.120.450">
    <property type="entry name" value="dinb family like domain"/>
    <property type="match status" value="1"/>
</dbReference>
<gene>
    <name evidence="1" type="ORF">SAMN04487820_10626</name>
</gene>
<evidence type="ECO:0008006" key="3">
    <source>
        <dbReference type="Google" id="ProtNLM"/>
    </source>
</evidence>